<protein>
    <recommendedName>
        <fullName evidence="3">Replication protein A OB domain-containing protein</fullName>
    </recommendedName>
</protein>
<dbReference type="OrthoDB" id="1023305at2759"/>
<proteinExistence type="predicted"/>
<evidence type="ECO:0008006" key="3">
    <source>
        <dbReference type="Google" id="ProtNLM"/>
    </source>
</evidence>
<sequence length="177" mass="20570">MFMEMEWREVEIFKVINAIGVSDVVFNNHKIEIVRETIVNPTDYVNGNLFFSFVNYALKHYLIDVIGHVTDYGETTEINSFQHGPGYKKFTFEIENASKQRLSCVAWGEKAVQMSNIFSTLDSDMINVCILRFWKLDIHGGTEVHTSGERSQMMINPEIDEVDHFLDWMQISYEESP</sequence>
<dbReference type="AlphaFoldDB" id="A0A565BA76"/>
<dbReference type="Gene3D" id="2.40.50.140">
    <property type="entry name" value="Nucleic acid-binding proteins"/>
    <property type="match status" value="1"/>
</dbReference>
<dbReference type="InterPro" id="IPR012340">
    <property type="entry name" value="NA-bd_OB-fold"/>
</dbReference>
<dbReference type="CDD" id="cd04481">
    <property type="entry name" value="RPA1_DBD_B_like"/>
    <property type="match status" value="1"/>
</dbReference>
<accession>A0A565BA76</accession>
<dbReference type="EMBL" id="CABITT030000003">
    <property type="protein sequence ID" value="VVA98503.1"/>
    <property type="molecule type" value="Genomic_DNA"/>
</dbReference>
<evidence type="ECO:0000313" key="1">
    <source>
        <dbReference type="EMBL" id="VVA98503.1"/>
    </source>
</evidence>
<keyword evidence="2" id="KW-1185">Reference proteome</keyword>
<name>A0A565BA76_9BRAS</name>
<dbReference type="SUPFAM" id="SSF50249">
    <property type="entry name" value="Nucleic acid-binding proteins"/>
    <property type="match status" value="1"/>
</dbReference>
<evidence type="ECO:0000313" key="2">
    <source>
        <dbReference type="Proteomes" id="UP000489600"/>
    </source>
</evidence>
<organism evidence="1 2">
    <name type="scientific">Arabis nemorensis</name>
    <dbReference type="NCBI Taxonomy" id="586526"/>
    <lineage>
        <taxon>Eukaryota</taxon>
        <taxon>Viridiplantae</taxon>
        <taxon>Streptophyta</taxon>
        <taxon>Embryophyta</taxon>
        <taxon>Tracheophyta</taxon>
        <taxon>Spermatophyta</taxon>
        <taxon>Magnoliopsida</taxon>
        <taxon>eudicotyledons</taxon>
        <taxon>Gunneridae</taxon>
        <taxon>Pentapetalae</taxon>
        <taxon>rosids</taxon>
        <taxon>malvids</taxon>
        <taxon>Brassicales</taxon>
        <taxon>Brassicaceae</taxon>
        <taxon>Arabideae</taxon>
        <taxon>Arabis</taxon>
    </lineage>
</organism>
<comment type="caution">
    <text evidence="1">The sequence shown here is derived from an EMBL/GenBank/DDBJ whole genome shotgun (WGS) entry which is preliminary data.</text>
</comment>
<reference evidence="1" key="1">
    <citation type="submission" date="2019-07" db="EMBL/GenBank/DDBJ databases">
        <authorList>
            <person name="Dittberner H."/>
        </authorList>
    </citation>
    <scope>NUCLEOTIDE SEQUENCE [LARGE SCALE GENOMIC DNA]</scope>
</reference>
<dbReference type="Proteomes" id="UP000489600">
    <property type="component" value="Unassembled WGS sequence"/>
</dbReference>
<gene>
    <name evidence="1" type="ORF">ANE_LOCUS8948</name>
</gene>